<dbReference type="InterPro" id="IPR019734">
    <property type="entry name" value="TPR_rpt"/>
</dbReference>
<evidence type="ECO:0000256" key="1">
    <source>
        <dbReference type="PROSITE-ProRule" id="PRU00339"/>
    </source>
</evidence>
<dbReference type="OrthoDB" id="5321503at2"/>
<feature type="compositionally biased region" description="Basic residues" evidence="2">
    <location>
        <begin position="67"/>
        <end position="79"/>
    </location>
</feature>
<evidence type="ECO:0000256" key="2">
    <source>
        <dbReference type="SAM" id="MobiDB-lite"/>
    </source>
</evidence>
<dbReference type="AlphaFoldDB" id="A0A2N5DQC0"/>
<dbReference type="Proteomes" id="UP000234479">
    <property type="component" value="Unassembled WGS sequence"/>
</dbReference>
<feature type="transmembrane region" description="Helical" evidence="3">
    <location>
        <begin position="46"/>
        <end position="64"/>
    </location>
</feature>
<dbReference type="SUPFAM" id="SSF48452">
    <property type="entry name" value="TPR-like"/>
    <property type="match status" value="1"/>
</dbReference>
<keyword evidence="3" id="KW-1133">Transmembrane helix</keyword>
<gene>
    <name evidence="4" type="ORF">SGCZBJ_04440</name>
</gene>
<protein>
    <submittedName>
        <fullName evidence="4">Uncharacterized protein</fullName>
    </submittedName>
</protein>
<keyword evidence="5" id="KW-1185">Reference proteome</keyword>
<dbReference type="EMBL" id="PJRS01000010">
    <property type="protein sequence ID" value="PLR28257.1"/>
    <property type="molecule type" value="Genomic_DNA"/>
</dbReference>
<sequence>MLARIVGIILGLILTTSGYVISGLGTLGTWALSWDLGPFEPHRTTAGWAAMTLGGILLVAALLPRKGTSRRGTRRRKGSARGGERSLTKPFDMDGPQMDGPQMDRPEPAAPVSAIAAPMTIAPAVQAAPASTPVGATEFEILRAEMLALCGSEAWNPAARVLARLVRVAESDRERTIAYRDLGDFAAAQGRHDDAAEAYEEAVSYARMVRKAQPNDPSADELLAGALAGVGDTAEAEGRLNEALAAFEEALALRRSPGGREAADPGAQRALSVALERLADLREDRGHRMRALDLYRESYDVTARLAAADPARFGLDLVATRARLEEIEARVAG</sequence>
<name>A0A2N5DQC0_9CAUL</name>
<organism evidence="4 5">
    <name type="scientific">Caulobacter zeae</name>
    <dbReference type="NCBI Taxonomy" id="2055137"/>
    <lineage>
        <taxon>Bacteria</taxon>
        <taxon>Pseudomonadati</taxon>
        <taxon>Pseudomonadota</taxon>
        <taxon>Alphaproteobacteria</taxon>
        <taxon>Caulobacterales</taxon>
        <taxon>Caulobacteraceae</taxon>
        <taxon>Caulobacter</taxon>
    </lineage>
</organism>
<accession>A0A2N5DQC0</accession>
<keyword evidence="1" id="KW-0802">TPR repeat</keyword>
<dbReference type="RefSeq" id="WP_101716810.1">
    <property type="nucleotide sequence ID" value="NZ_PJRS01000010.1"/>
</dbReference>
<keyword evidence="3" id="KW-0472">Membrane</keyword>
<dbReference type="PROSITE" id="PS50005">
    <property type="entry name" value="TPR"/>
    <property type="match status" value="1"/>
</dbReference>
<feature type="repeat" description="TPR" evidence="1">
    <location>
        <begin position="224"/>
        <end position="257"/>
    </location>
</feature>
<evidence type="ECO:0000313" key="4">
    <source>
        <dbReference type="EMBL" id="PLR28257.1"/>
    </source>
</evidence>
<dbReference type="Gene3D" id="1.25.40.10">
    <property type="entry name" value="Tetratricopeptide repeat domain"/>
    <property type="match status" value="1"/>
</dbReference>
<reference evidence="4 5" key="1">
    <citation type="submission" date="2017-12" db="EMBL/GenBank/DDBJ databases">
        <title>The genome sequence of Caulobacter sp. 410.</title>
        <authorList>
            <person name="Gao J."/>
            <person name="Mao X."/>
            <person name="Sun J."/>
        </authorList>
    </citation>
    <scope>NUCLEOTIDE SEQUENCE [LARGE SCALE GENOMIC DNA]</scope>
    <source>
        <strain evidence="4 5">410</strain>
    </source>
</reference>
<dbReference type="SMART" id="SM00028">
    <property type="entry name" value="TPR"/>
    <property type="match status" value="2"/>
</dbReference>
<dbReference type="InterPro" id="IPR011990">
    <property type="entry name" value="TPR-like_helical_dom_sf"/>
</dbReference>
<dbReference type="Pfam" id="PF13181">
    <property type="entry name" value="TPR_8"/>
    <property type="match status" value="2"/>
</dbReference>
<feature type="region of interest" description="Disordered" evidence="2">
    <location>
        <begin position="67"/>
        <end position="106"/>
    </location>
</feature>
<comment type="caution">
    <text evidence="4">The sequence shown here is derived from an EMBL/GenBank/DDBJ whole genome shotgun (WGS) entry which is preliminary data.</text>
</comment>
<evidence type="ECO:0000313" key="5">
    <source>
        <dbReference type="Proteomes" id="UP000234479"/>
    </source>
</evidence>
<evidence type="ECO:0000256" key="3">
    <source>
        <dbReference type="SAM" id="Phobius"/>
    </source>
</evidence>
<proteinExistence type="predicted"/>
<keyword evidence="3" id="KW-0812">Transmembrane</keyword>